<sequence length="432" mass="49060">FAEYLRPFEKTDIVIVVIEALRDSSIFGTGAARNILDLFMRYPDFWLEDVPKIMSCIQENMACINMEPAKQSVEALLLVLTEQYPTKVVMSLLKISPTGDSAGMAIWKVMLSIPQALEKILKELLSRLQAVKSNSLVPLDTEEACITHLALMASIEFQAEEFGDAYQRHASLVLVCLLLRRLITLSERRATARKMQVLLPHIVEFLEDGHTDIKMNVLVIFRNMMSHLEREEASPIAVQLVEEVLPLFEAESSRLRELSISLFRDLVETLVKKDKRMMKKKVQRGLLPLFFHTHDGTESVAKASGEALLAAAELLKWKELKHLVQPQQTWSTAERLLMQDRRRAEEYMTQSLPYLKNAQPTLRVAAIRFIGLGARLLRDQNEKKLQDICSALKPLLNDAEPSVESLAAQTLLILETPRRQPTSGWSLRTLCC</sequence>
<accession>A0A0A0A3Q7</accession>
<feature type="non-terminal residue" evidence="4">
    <location>
        <position position="1"/>
    </location>
</feature>
<evidence type="ECO:0000259" key="2">
    <source>
        <dbReference type="Pfam" id="PF21047"/>
    </source>
</evidence>
<proteinExistence type="predicted"/>
<evidence type="ECO:0000313" key="4">
    <source>
        <dbReference type="EMBL" id="KGL89229.1"/>
    </source>
</evidence>
<evidence type="ECO:0000256" key="1">
    <source>
        <dbReference type="ARBA" id="ARBA00022737"/>
    </source>
</evidence>
<keyword evidence="1" id="KW-0677">Repeat</keyword>
<evidence type="ECO:0000313" key="5">
    <source>
        <dbReference type="Proteomes" id="UP000053858"/>
    </source>
</evidence>
<feature type="non-terminal residue" evidence="4">
    <location>
        <position position="432"/>
    </location>
</feature>
<dbReference type="InterPro" id="IPR016024">
    <property type="entry name" value="ARM-type_fold"/>
</dbReference>
<dbReference type="Gene3D" id="1.25.10.10">
    <property type="entry name" value="Leucine-rich Repeat Variant"/>
    <property type="match status" value="1"/>
</dbReference>
<dbReference type="Pfam" id="PF23227">
    <property type="entry name" value="HEAT_MROH2B_C"/>
    <property type="match status" value="1"/>
</dbReference>
<dbReference type="InterPro" id="IPR045206">
    <property type="entry name" value="Maestro_heat-like_prot"/>
</dbReference>
<dbReference type="EMBL" id="KL870748">
    <property type="protein sequence ID" value="KGL89229.1"/>
    <property type="molecule type" value="Genomic_DNA"/>
</dbReference>
<protein>
    <submittedName>
        <fullName evidence="4">Maestro heat-like repeat-containing protein family member 7</fullName>
    </submittedName>
</protein>
<reference evidence="5" key="1">
    <citation type="journal article" date="2014" name="Science">
        <title>Comparative genomics reveals insights into avian genome evolution and adaptation.</title>
        <authorList>
            <consortium name="Avian Genome Consortium"/>
            <person name="Zhang G."/>
            <person name="Li C."/>
            <person name="Li Q."/>
            <person name="Li B."/>
            <person name="Larkin D.M."/>
            <person name="Lee C."/>
            <person name="Storz J.F."/>
            <person name="Antunes A."/>
            <person name="Greenwold M.J."/>
            <person name="Meredith R.W."/>
            <person name="Odeen A."/>
            <person name="Cui J."/>
            <person name="Zhou Q."/>
            <person name="Xu L."/>
            <person name="Pan H."/>
            <person name="Wang Z."/>
            <person name="Jin L."/>
            <person name="Zhang P."/>
            <person name="Hu H."/>
            <person name="Yang W."/>
            <person name="Hu J."/>
            <person name="Xiao J."/>
            <person name="Yang Z."/>
            <person name="Liu Y."/>
            <person name="Xie Q."/>
            <person name="Yu H."/>
            <person name="Lian J."/>
            <person name="Wen P."/>
            <person name="Zhang F."/>
            <person name="Li H."/>
            <person name="Zeng Y."/>
            <person name="Xiong Z."/>
            <person name="Liu S."/>
            <person name="Zhou L."/>
            <person name="Huang Z."/>
            <person name="An N."/>
            <person name="Wang J."/>
            <person name="Zheng Q."/>
            <person name="Xiong Y."/>
            <person name="Wang G."/>
            <person name="Wang B."/>
            <person name="Wang J."/>
            <person name="Fan Y."/>
            <person name="da Fonseca R.R."/>
            <person name="Alfaro-Nunez A."/>
            <person name="Schubert M."/>
            <person name="Orlando L."/>
            <person name="Mourier T."/>
            <person name="Howard J.T."/>
            <person name="Ganapathy G."/>
            <person name="Pfenning A."/>
            <person name="Whitney O."/>
            <person name="Rivas M.V."/>
            <person name="Hara E."/>
            <person name="Smith J."/>
            <person name="Farre M."/>
            <person name="Narayan J."/>
            <person name="Slavov G."/>
            <person name="Romanov M.N."/>
            <person name="Borges R."/>
            <person name="Machado J.P."/>
            <person name="Khan I."/>
            <person name="Springer M.S."/>
            <person name="Gatesy J."/>
            <person name="Hoffmann F.G."/>
            <person name="Opazo J.C."/>
            <person name="Hastad O."/>
            <person name="Sawyer R.H."/>
            <person name="Kim H."/>
            <person name="Kim K.W."/>
            <person name="Kim H.J."/>
            <person name="Cho S."/>
            <person name="Li N."/>
            <person name="Huang Y."/>
            <person name="Bruford M.W."/>
            <person name="Zhan X."/>
            <person name="Dixon A."/>
            <person name="Bertelsen M.F."/>
            <person name="Derryberry E."/>
            <person name="Warren W."/>
            <person name="Wilson R.K."/>
            <person name="Li S."/>
            <person name="Ray D.A."/>
            <person name="Green R.E."/>
            <person name="O'Brien S.J."/>
            <person name="Griffin D."/>
            <person name="Johnson W.E."/>
            <person name="Haussler D."/>
            <person name="Ryder O.A."/>
            <person name="Willerslev E."/>
            <person name="Graves G.R."/>
            <person name="Alstrom P."/>
            <person name="Fjeldsa J."/>
            <person name="Mindell D.P."/>
            <person name="Edwards S.V."/>
            <person name="Braun E.L."/>
            <person name="Rahbek C."/>
            <person name="Burt D.W."/>
            <person name="Houde P."/>
            <person name="Zhang Y."/>
            <person name="Yang H."/>
            <person name="Wang J."/>
            <person name="Jarvis E.D."/>
            <person name="Gilbert M.T."/>
            <person name="Wang J."/>
        </authorList>
    </citation>
    <scope>NUCLEOTIDE SEQUENCE [LARGE SCALE GENOMIC DNA]</scope>
</reference>
<dbReference type="InterPro" id="IPR055406">
    <property type="entry name" value="HEAT_Maestro"/>
</dbReference>
<keyword evidence="5" id="KW-1185">Reference proteome</keyword>
<dbReference type="PANTHER" id="PTHR23120:SF42">
    <property type="entry name" value="MAESTRO HEAT-LIKE REPEAT FAMILY MEMBER 3"/>
    <property type="match status" value="1"/>
</dbReference>
<evidence type="ECO:0000259" key="3">
    <source>
        <dbReference type="Pfam" id="PF23227"/>
    </source>
</evidence>
<dbReference type="PANTHER" id="PTHR23120">
    <property type="entry name" value="MAESTRO-RELATED HEAT DOMAIN-CONTAINING"/>
    <property type="match status" value="1"/>
</dbReference>
<dbReference type="Pfam" id="PF21047">
    <property type="entry name" value="HEAT_Maestro"/>
    <property type="match status" value="1"/>
</dbReference>
<dbReference type="InterPro" id="IPR011989">
    <property type="entry name" value="ARM-like"/>
</dbReference>
<gene>
    <name evidence="4" type="ORF">N301_06021</name>
</gene>
<dbReference type="AlphaFoldDB" id="A0A0A0A3Q7"/>
<organism evidence="4 5">
    <name type="scientific">Charadrius vociferus</name>
    <name type="common">Killdeer</name>
    <name type="synonym">Aegialitis vocifera</name>
    <dbReference type="NCBI Taxonomy" id="50402"/>
    <lineage>
        <taxon>Eukaryota</taxon>
        <taxon>Metazoa</taxon>
        <taxon>Chordata</taxon>
        <taxon>Craniata</taxon>
        <taxon>Vertebrata</taxon>
        <taxon>Euteleostomi</taxon>
        <taxon>Archelosauria</taxon>
        <taxon>Archosauria</taxon>
        <taxon>Dinosauria</taxon>
        <taxon>Saurischia</taxon>
        <taxon>Theropoda</taxon>
        <taxon>Coelurosauria</taxon>
        <taxon>Aves</taxon>
        <taxon>Neognathae</taxon>
        <taxon>Neoaves</taxon>
        <taxon>Charadriiformes</taxon>
        <taxon>Charadriidae</taxon>
        <taxon>Charadrius</taxon>
    </lineage>
</organism>
<dbReference type="SUPFAM" id="SSF48371">
    <property type="entry name" value="ARM repeat"/>
    <property type="match status" value="1"/>
</dbReference>
<dbReference type="Proteomes" id="UP000053858">
    <property type="component" value="Unassembled WGS sequence"/>
</dbReference>
<feature type="domain" description="Maestro-like HEAT-repeats" evidence="2">
    <location>
        <begin position="1"/>
        <end position="121"/>
    </location>
</feature>
<dbReference type="GO" id="GO:0005737">
    <property type="term" value="C:cytoplasm"/>
    <property type="evidence" value="ECO:0007669"/>
    <property type="project" value="TreeGrafter"/>
</dbReference>
<feature type="domain" description="Maestro/Maestro-like HEAT-repeats" evidence="3">
    <location>
        <begin position="167"/>
        <end position="414"/>
    </location>
</feature>
<name>A0A0A0A3Q7_CHAVO</name>
<dbReference type="InterPro" id="IPR048465">
    <property type="entry name" value="Maestro-like_HEAT"/>
</dbReference>